<evidence type="ECO:0000313" key="3">
    <source>
        <dbReference type="Proteomes" id="UP000664698"/>
    </source>
</evidence>
<dbReference type="Proteomes" id="UP000664698">
    <property type="component" value="Unassembled WGS sequence"/>
</dbReference>
<dbReference type="RefSeq" id="WP_206571420.1">
    <property type="nucleotide sequence ID" value="NZ_JAFKCW010000006.1"/>
</dbReference>
<evidence type="ECO:0000256" key="1">
    <source>
        <dbReference type="SAM" id="Phobius"/>
    </source>
</evidence>
<comment type="caution">
    <text evidence="2">The sequence shown here is derived from an EMBL/GenBank/DDBJ whole genome shotgun (WGS) entry which is preliminary data.</text>
</comment>
<dbReference type="EMBL" id="JAFKCW010000006">
    <property type="protein sequence ID" value="MBN7803415.1"/>
    <property type="molecule type" value="Genomic_DNA"/>
</dbReference>
<accession>A0ABS3BYJ4</accession>
<keyword evidence="1" id="KW-0472">Membrane</keyword>
<keyword evidence="3" id="KW-1185">Reference proteome</keyword>
<gene>
    <name evidence="2" type="ORF">J0A67_21255</name>
</gene>
<proteinExistence type="predicted"/>
<sequence>MHGRIFKEEQSYRGTWVFYLVLMLEIPTIVIVSVLVLTNESERQEGIIALAAIVTVMASVMALLFNVRLQTRIDERGIHYHYFPFVKWRLIEKPSVRSAKVTTFSPITDHGGWGIKGNRTTKAYTVMGDSGLLIDLGEKRKVLIGTQKPKELAEFIENWMED</sequence>
<feature type="transmembrane region" description="Helical" evidence="1">
    <location>
        <begin position="47"/>
        <end position="67"/>
    </location>
</feature>
<evidence type="ECO:0000313" key="2">
    <source>
        <dbReference type="EMBL" id="MBN7803415.1"/>
    </source>
</evidence>
<organism evidence="2 3">
    <name type="scientific">Algoriphagus aestuariicola</name>
    <dbReference type="NCBI Taxonomy" id="1852016"/>
    <lineage>
        <taxon>Bacteria</taxon>
        <taxon>Pseudomonadati</taxon>
        <taxon>Bacteroidota</taxon>
        <taxon>Cytophagia</taxon>
        <taxon>Cytophagales</taxon>
        <taxon>Cyclobacteriaceae</taxon>
        <taxon>Algoriphagus</taxon>
    </lineage>
</organism>
<feature type="transmembrane region" description="Helical" evidence="1">
    <location>
        <begin position="16"/>
        <end position="35"/>
    </location>
</feature>
<keyword evidence="1" id="KW-1133">Transmembrane helix</keyword>
<reference evidence="2 3" key="1">
    <citation type="submission" date="2021-03" db="EMBL/GenBank/DDBJ databases">
        <title>novel species isolated from a fishpond in China.</title>
        <authorList>
            <person name="Lu H."/>
            <person name="Cai Z."/>
        </authorList>
    </citation>
    <scope>NUCLEOTIDE SEQUENCE [LARGE SCALE GENOMIC DNA]</scope>
    <source>
        <strain evidence="2 3">JCM 31546</strain>
    </source>
</reference>
<protein>
    <recommendedName>
        <fullName evidence="4">PH domain-containing protein</fullName>
    </recommendedName>
</protein>
<name>A0ABS3BYJ4_9BACT</name>
<keyword evidence="1" id="KW-0812">Transmembrane</keyword>
<evidence type="ECO:0008006" key="4">
    <source>
        <dbReference type="Google" id="ProtNLM"/>
    </source>
</evidence>